<organism evidence="2 3">
    <name type="scientific">Jiella avicenniae</name>
    <dbReference type="NCBI Taxonomy" id="2907202"/>
    <lineage>
        <taxon>Bacteria</taxon>
        <taxon>Pseudomonadati</taxon>
        <taxon>Pseudomonadota</taxon>
        <taxon>Alphaproteobacteria</taxon>
        <taxon>Hyphomicrobiales</taxon>
        <taxon>Aurantimonadaceae</taxon>
        <taxon>Jiella</taxon>
    </lineage>
</organism>
<dbReference type="SUPFAM" id="SSF52980">
    <property type="entry name" value="Restriction endonuclease-like"/>
    <property type="match status" value="1"/>
</dbReference>
<reference evidence="2" key="1">
    <citation type="submission" date="2022-01" db="EMBL/GenBank/DDBJ databases">
        <title>Jiella avicenniae sp. nov., a novel endophytic bacterium isolated from bark of Avicennia marina.</title>
        <authorList>
            <person name="Tuo L."/>
        </authorList>
    </citation>
    <scope>NUCLEOTIDE SEQUENCE</scope>
    <source>
        <strain evidence="2">CBK1P-4</strain>
    </source>
</reference>
<dbReference type="AlphaFoldDB" id="A0A9X1NWF5"/>
<dbReference type="Proteomes" id="UP001139035">
    <property type="component" value="Unassembled WGS sequence"/>
</dbReference>
<comment type="caution">
    <text evidence="2">The sequence shown here is derived from an EMBL/GenBank/DDBJ whole genome shotgun (WGS) entry which is preliminary data.</text>
</comment>
<name>A0A9X1NWF5_9HYPH</name>
<accession>A0A9X1NWF5</accession>
<gene>
    <name evidence="2" type="ORF">LZD57_02150</name>
</gene>
<evidence type="ECO:0000313" key="2">
    <source>
        <dbReference type="EMBL" id="MCE7026782.1"/>
    </source>
</evidence>
<protein>
    <submittedName>
        <fullName evidence="2">Uma2 family endonuclease</fullName>
    </submittedName>
</protein>
<keyword evidence="2" id="KW-0255">Endonuclease</keyword>
<dbReference type="CDD" id="cd06260">
    <property type="entry name" value="DUF820-like"/>
    <property type="match status" value="1"/>
</dbReference>
<evidence type="ECO:0000259" key="1">
    <source>
        <dbReference type="Pfam" id="PF05685"/>
    </source>
</evidence>
<keyword evidence="2" id="KW-0540">Nuclease</keyword>
<keyword evidence="3" id="KW-1185">Reference proteome</keyword>
<feature type="domain" description="Putative restriction endonuclease" evidence="1">
    <location>
        <begin position="12"/>
        <end position="151"/>
    </location>
</feature>
<dbReference type="PANTHER" id="PTHR36558:SF1">
    <property type="entry name" value="RESTRICTION ENDONUCLEASE DOMAIN-CONTAINING PROTEIN-RELATED"/>
    <property type="match status" value="1"/>
</dbReference>
<dbReference type="PANTHER" id="PTHR36558">
    <property type="entry name" value="GLR1098 PROTEIN"/>
    <property type="match status" value="1"/>
</dbReference>
<dbReference type="GO" id="GO:0004519">
    <property type="term" value="F:endonuclease activity"/>
    <property type="evidence" value="ECO:0007669"/>
    <property type="project" value="UniProtKB-KW"/>
</dbReference>
<dbReference type="RefSeq" id="WP_233717482.1">
    <property type="nucleotide sequence ID" value="NZ_JAJUWU010000002.1"/>
</dbReference>
<keyword evidence="2" id="KW-0378">Hydrolase</keyword>
<dbReference type="Gene3D" id="3.90.1570.10">
    <property type="entry name" value="tt1808, chain A"/>
    <property type="match status" value="1"/>
</dbReference>
<dbReference type="EMBL" id="JAJUWU010000002">
    <property type="protein sequence ID" value="MCE7026782.1"/>
    <property type="molecule type" value="Genomic_DNA"/>
</dbReference>
<proteinExistence type="predicted"/>
<sequence length="196" mass="21887">MSQAAQKHWTIEEFLVWQEGRPGRYEFVGGQPVKMMTGATARHDTIVLNVLAELRQRLKGNPCKAFTADYCVRTRHDQIRRPDAGVDCGRRDPNDLVASQPVLVVEVFSPSTRDFDRAAKLVEYKAVPSIRTILYVEPNRPEVYVFERSDEALGGWLDERRVVGLGEAIAIPTLGIVLPLAEIFDGVDFVPGPLLG</sequence>
<evidence type="ECO:0000313" key="3">
    <source>
        <dbReference type="Proteomes" id="UP001139035"/>
    </source>
</evidence>
<dbReference type="InterPro" id="IPR008538">
    <property type="entry name" value="Uma2"/>
</dbReference>
<dbReference type="Pfam" id="PF05685">
    <property type="entry name" value="Uma2"/>
    <property type="match status" value="1"/>
</dbReference>
<dbReference type="InterPro" id="IPR011335">
    <property type="entry name" value="Restrct_endonuc-II-like"/>
</dbReference>
<dbReference type="InterPro" id="IPR012296">
    <property type="entry name" value="Nuclease_put_TT1808"/>
</dbReference>